<comment type="caution">
    <text evidence="12">The sequence shown here is derived from an EMBL/GenBank/DDBJ whole genome shotgun (WGS) entry which is preliminary data.</text>
</comment>
<keyword evidence="4 9" id="KW-0547">Nucleotide-binding</keyword>
<dbReference type="SUPFAM" id="SSF52374">
    <property type="entry name" value="Nucleotidylyl transferase"/>
    <property type="match status" value="1"/>
</dbReference>
<feature type="domain" description="Cysteinyl-tRNA ligase anticodon binding" evidence="11">
    <location>
        <begin position="414"/>
        <end position="457"/>
    </location>
</feature>
<evidence type="ECO:0000259" key="10">
    <source>
        <dbReference type="Pfam" id="PF01406"/>
    </source>
</evidence>
<dbReference type="GO" id="GO:0006423">
    <property type="term" value="P:cysteinyl-tRNA aminoacylation"/>
    <property type="evidence" value="ECO:0007669"/>
    <property type="project" value="UniProtKB-UniRule"/>
</dbReference>
<dbReference type="AlphaFoldDB" id="A0A2H0BKV2"/>
<keyword evidence="8 9" id="KW-0030">Aminoacyl-tRNA synthetase</keyword>
<evidence type="ECO:0000256" key="3">
    <source>
        <dbReference type="ARBA" id="ARBA00022723"/>
    </source>
</evidence>
<reference evidence="12 13" key="1">
    <citation type="submission" date="2017-09" db="EMBL/GenBank/DDBJ databases">
        <title>Depth-based differentiation of microbial function through sediment-hosted aquifers and enrichment of novel symbionts in the deep terrestrial subsurface.</title>
        <authorList>
            <person name="Probst A.J."/>
            <person name="Ladd B."/>
            <person name="Jarett J.K."/>
            <person name="Geller-Mcgrath D.E."/>
            <person name="Sieber C.M."/>
            <person name="Emerson J.B."/>
            <person name="Anantharaman K."/>
            <person name="Thomas B.C."/>
            <person name="Malmstrom R."/>
            <person name="Stieglmeier M."/>
            <person name="Klingl A."/>
            <person name="Woyke T."/>
            <person name="Ryan C.M."/>
            <person name="Banfield J.F."/>
        </authorList>
    </citation>
    <scope>NUCLEOTIDE SEQUENCE [LARGE SCALE GENOMIC DNA]</scope>
    <source>
        <strain evidence="12">CG22_combo_CG10-13_8_21_14_all_37_9</strain>
    </source>
</reference>
<evidence type="ECO:0000256" key="5">
    <source>
        <dbReference type="ARBA" id="ARBA00022833"/>
    </source>
</evidence>
<keyword evidence="2 9" id="KW-0436">Ligase</keyword>
<keyword evidence="6 9" id="KW-0067">ATP-binding</keyword>
<feature type="binding site" evidence="9">
    <location>
        <position position="29"/>
    </location>
    <ligand>
        <name>Zn(2+)</name>
        <dbReference type="ChEBI" id="CHEBI:29105"/>
    </ligand>
</feature>
<sequence length="468" mass="53586">MALTFYNTLDRKKIPFNPLKDNKVGIYTCGPTVYQFAHLGNLRAYVFADLLNRTLRAKGWTVKHLINITDVGHLASDQDEGEDKIEASARKEGKSPQTVATFYTEAFWDDLKLLGFDLSNYEFPRATDHLPEMIDQIKQLEQNGFTYQTSDGLYFDTTKYPAYAELAELNLNGQQNSARIELNPEKRNPSDFALWKFVAPDDKREQVWPSPWGQGFPGWHIECSAMALKYLGPNFDIHTGGIDHIPVHHTNERAQAFGIGDKDYVRFWLHVNFMMVESKKMSKSLANVYLLKDLIQRDFSPLAFRYLLLGVHYRAELNFTWDALAGAEIAWHKLIQNAKDLANQDSGTGQIDQNYYERFLSVLDNDLNSAQALAIVWELIKDEKINPANRLTTLLKIDQILGLDLKSHLALDNIPEDITLLVARREKARQTNDWTEADKLRQELADLGYEVLDTPTGPKVRLRVKFNS</sequence>
<dbReference type="Proteomes" id="UP000229334">
    <property type="component" value="Unassembled WGS sequence"/>
</dbReference>
<dbReference type="GO" id="GO:0004817">
    <property type="term" value="F:cysteine-tRNA ligase activity"/>
    <property type="evidence" value="ECO:0007669"/>
    <property type="project" value="UniProtKB-UniRule"/>
</dbReference>
<dbReference type="HAMAP" id="MF_00041">
    <property type="entry name" value="Cys_tRNA_synth"/>
    <property type="match status" value="1"/>
</dbReference>
<dbReference type="PRINTS" id="PR00983">
    <property type="entry name" value="TRNASYNTHCYS"/>
</dbReference>
<dbReference type="GO" id="GO:0005829">
    <property type="term" value="C:cytosol"/>
    <property type="evidence" value="ECO:0007669"/>
    <property type="project" value="TreeGrafter"/>
</dbReference>
<dbReference type="GO" id="GO:0008270">
    <property type="term" value="F:zinc ion binding"/>
    <property type="evidence" value="ECO:0007669"/>
    <property type="project" value="UniProtKB-UniRule"/>
</dbReference>
<keyword evidence="7 9" id="KW-0648">Protein biosynthesis</keyword>
<dbReference type="GO" id="GO:0005524">
    <property type="term" value="F:ATP binding"/>
    <property type="evidence" value="ECO:0007669"/>
    <property type="project" value="UniProtKB-UniRule"/>
</dbReference>
<comment type="subunit">
    <text evidence="1 9">Monomer.</text>
</comment>
<dbReference type="CDD" id="cd00672">
    <property type="entry name" value="CysRS_core"/>
    <property type="match status" value="1"/>
</dbReference>
<dbReference type="Pfam" id="PF23493">
    <property type="entry name" value="CysS_C"/>
    <property type="match status" value="1"/>
</dbReference>
<dbReference type="Gene3D" id="3.40.50.620">
    <property type="entry name" value="HUPs"/>
    <property type="match status" value="1"/>
</dbReference>
<organism evidence="12 13">
    <name type="scientific">Candidatus Vogelbacteria bacterium CG22_combo_CG10-13_8_21_14_all_37_9</name>
    <dbReference type="NCBI Taxonomy" id="1975046"/>
    <lineage>
        <taxon>Bacteria</taxon>
        <taxon>Candidatus Vogeliibacteriota</taxon>
    </lineage>
</organism>
<evidence type="ECO:0000256" key="2">
    <source>
        <dbReference type="ARBA" id="ARBA00022598"/>
    </source>
</evidence>
<dbReference type="Gene3D" id="1.20.120.1910">
    <property type="entry name" value="Cysteine-tRNA ligase, C-terminal anti-codon recognition domain"/>
    <property type="match status" value="1"/>
</dbReference>
<keyword evidence="5 9" id="KW-0862">Zinc</keyword>
<proteinExistence type="inferred from homology"/>
<comment type="similarity">
    <text evidence="9">Belongs to the class-I aminoacyl-tRNA synthetase family.</text>
</comment>
<dbReference type="InterPro" id="IPR024909">
    <property type="entry name" value="Cys-tRNA/MSH_ligase"/>
</dbReference>
<feature type="binding site" evidence="9">
    <location>
        <position position="223"/>
    </location>
    <ligand>
        <name>Zn(2+)</name>
        <dbReference type="ChEBI" id="CHEBI:29105"/>
    </ligand>
</feature>
<dbReference type="InterPro" id="IPR014729">
    <property type="entry name" value="Rossmann-like_a/b/a_fold"/>
</dbReference>
<dbReference type="InterPro" id="IPR009080">
    <property type="entry name" value="tRNAsynth_Ia_anticodon-bd"/>
</dbReference>
<dbReference type="EMBL" id="PCSX01000017">
    <property type="protein sequence ID" value="PIP58307.1"/>
    <property type="molecule type" value="Genomic_DNA"/>
</dbReference>
<dbReference type="PANTHER" id="PTHR10890">
    <property type="entry name" value="CYSTEINYL-TRNA SYNTHETASE"/>
    <property type="match status" value="1"/>
</dbReference>
<dbReference type="Pfam" id="PF01406">
    <property type="entry name" value="tRNA-synt_1e"/>
    <property type="match status" value="1"/>
</dbReference>
<protein>
    <recommendedName>
        <fullName evidence="9">Cysteine--tRNA ligase</fullName>
        <ecNumber evidence="9">6.1.1.16</ecNumber>
    </recommendedName>
    <alternativeName>
        <fullName evidence="9">Cysteinyl-tRNA synthetase</fullName>
        <shortName evidence="9">CysRS</shortName>
    </alternativeName>
</protein>
<dbReference type="InterPro" id="IPR015803">
    <property type="entry name" value="Cys-tRNA-ligase"/>
</dbReference>
<feature type="binding site" evidence="9">
    <location>
        <position position="248"/>
    </location>
    <ligand>
        <name>Zn(2+)</name>
        <dbReference type="ChEBI" id="CHEBI:29105"/>
    </ligand>
</feature>
<evidence type="ECO:0000256" key="6">
    <source>
        <dbReference type="ARBA" id="ARBA00022840"/>
    </source>
</evidence>
<dbReference type="PANTHER" id="PTHR10890:SF3">
    <property type="entry name" value="CYSTEINE--TRNA LIGASE, CYTOPLASMIC"/>
    <property type="match status" value="1"/>
</dbReference>
<evidence type="ECO:0000256" key="8">
    <source>
        <dbReference type="ARBA" id="ARBA00023146"/>
    </source>
</evidence>
<evidence type="ECO:0000256" key="1">
    <source>
        <dbReference type="ARBA" id="ARBA00011245"/>
    </source>
</evidence>
<feature type="domain" description="tRNA synthetases class I catalytic" evidence="10">
    <location>
        <begin position="16"/>
        <end position="326"/>
    </location>
</feature>
<dbReference type="InterPro" id="IPR056411">
    <property type="entry name" value="CysS_C"/>
</dbReference>
<comment type="catalytic activity">
    <reaction evidence="9">
        <text>tRNA(Cys) + L-cysteine + ATP = L-cysteinyl-tRNA(Cys) + AMP + diphosphate</text>
        <dbReference type="Rhea" id="RHEA:17773"/>
        <dbReference type="Rhea" id="RHEA-COMP:9661"/>
        <dbReference type="Rhea" id="RHEA-COMP:9679"/>
        <dbReference type="ChEBI" id="CHEBI:30616"/>
        <dbReference type="ChEBI" id="CHEBI:33019"/>
        <dbReference type="ChEBI" id="CHEBI:35235"/>
        <dbReference type="ChEBI" id="CHEBI:78442"/>
        <dbReference type="ChEBI" id="CHEBI:78517"/>
        <dbReference type="ChEBI" id="CHEBI:456215"/>
        <dbReference type="EC" id="6.1.1.16"/>
    </reaction>
</comment>
<feature type="binding site" evidence="9">
    <location>
        <position position="252"/>
    </location>
    <ligand>
        <name>Zn(2+)</name>
        <dbReference type="ChEBI" id="CHEBI:29105"/>
    </ligand>
</feature>
<dbReference type="SUPFAM" id="SSF47323">
    <property type="entry name" value="Anticodon-binding domain of a subclass of class I aminoacyl-tRNA synthetases"/>
    <property type="match status" value="1"/>
</dbReference>
<evidence type="ECO:0000313" key="12">
    <source>
        <dbReference type="EMBL" id="PIP58307.1"/>
    </source>
</evidence>
<dbReference type="InterPro" id="IPR032678">
    <property type="entry name" value="tRNA-synt_1_cat_dom"/>
</dbReference>
<evidence type="ECO:0000313" key="13">
    <source>
        <dbReference type="Proteomes" id="UP000229334"/>
    </source>
</evidence>
<evidence type="ECO:0000256" key="7">
    <source>
        <dbReference type="ARBA" id="ARBA00022917"/>
    </source>
</evidence>
<evidence type="ECO:0000256" key="9">
    <source>
        <dbReference type="HAMAP-Rule" id="MF_00041"/>
    </source>
</evidence>
<evidence type="ECO:0000259" key="11">
    <source>
        <dbReference type="Pfam" id="PF23493"/>
    </source>
</evidence>
<feature type="short sequence motif" description="'HIGH' region" evidence="9">
    <location>
        <begin position="31"/>
        <end position="41"/>
    </location>
</feature>
<keyword evidence="3 9" id="KW-0479">Metal-binding</keyword>
<dbReference type="NCBIfam" id="TIGR00435">
    <property type="entry name" value="cysS"/>
    <property type="match status" value="1"/>
</dbReference>
<comment type="cofactor">
    <cofactor evidence="9">
        <name>Zn(2+)</name>
        <dbReference type="ChEBI" id="CHEBI:29105"/>
    </cofactor>
    <text evidence="9">Binds 1 zinc ion per subunit.</text>
</comment>
<gene>
    <name evidence="9" type="primary">cysS</name>
    <name evidence="12" type="ORF">COX02_00995</name>
</gene>
<evidence type="ECO:0000256" key="4">
    <source>
        <dbReference type="ARBA" id="ARBA00022741"/>
    </source>
</evidence>
<feature type="binding site" evidence="9">
    <location>
        <position position="283"/>
    </location>
    <ligand>
        <name>ATP</name>
        <dbReference type="ChEBI" id="CHEBI:30616"/>
    </ligand>
</feature>
<keyword evidence="9" id="KW-0963">Cytoplasm</keyword>
<accession>A0A2H0BKV2</accession>
<comment type="subcellular location">
    <subcellularLocation>
        <location evidence="9">Cytoplasm</location>
    </subcellularLocation>
</comment>
<name>A0A2H0BKV2_9BACT</name>
<feature type="short sequence motif" description="'KMSKS' region" evidence="9">
    <location>
        <begin position="280"/>
        <end position="284"/>
    </location>
</feature>
<dbReference type="EC" id="6.1.1.16" evidence="9"/>